<gene>
    <name evidence="1" type="ORF">SPARVUS_LOCUS1815632</name>
</gene>
<proteinExistence type="predicted"/>
<dbReference type="EMBL" id="CATNWA010001678">
    <property type="protein sequence ID" value="CAI9540885.1"/>
    <property type="molecule type" value="Genomic_DNA"/>
</dbReference>
<dbReference type="Proteomes" id="UP001162483">
    <property type="component" value="Unassembled WGS sequence"/>
</dbReference>
<feature type="non-terminal residue" evidence="1">
    <location>
        <position position="1"/>
    </location>
</feature>
<dbReference type="InterPro" id="IPR036706">
    <property type="entry name" value="VOMI_sf"/>
</dbReference>
<comment type="caution">
    <text evidence="1">The sequence shown here is derived from an EMBL/GenBank/DDBJ whole genome shotgun (WGS) entry which is preliminary data.</text>
</comment>
<evidence type="ECO:0000313" key="2">
    <source>
        <dbReference type="Proteomes" id="UP001162483"/>
    </source>
</evidence>
<evidence type="ECO:0000313" key="1">
    <source>
        <dbReference type="EMBL" id="CAI9540885.1"/>
    </source>
</evidence>
<keyword evidence="2" id="KW-1185">Reference proteome</keyword>
<organism evidence="1 2">
    <name type="scientific">Staurois parvus</name>
    <dbReference type="NCBI Taxonomy" id="386267"/>
    <lineage>
        <taxon>Eukaryota</taxon>
        <taxon>Metazoa</taxon>
        <taxon>Chordata</taxon>
        <taxon>Craniata</taxon>
        <taxon>Vertebrata</taxon>
        <taxon>Euteleostomi</taxon>
        <taxon>Amphibia</taxon>
        <taxon>Batrachia</taxon>
        <taxon>Anura</taxon>
        <taxon>Neobatrachia</taxon>
        <taxon>Ranoidea</taxon>
        <taxon>Ranidae</taxon>
        <taxon>Staurois</taxon>
    </lineage>
</organism>
<accession>A0ABN9B0C2</accession>
<reference evidence="1" key="1">
    <citation type="submission" date="2023-05" db="EMBL/GenBank/DDBJ databases">
        <authorList>
            <person name="Stuckert A."/>
        </authorList>
    </citation>
    <scope>NUCLEOTIDE SEQUENCE</scope>
</reference>
<dbReference type="Pfam" id="PF03762">
    <property type="entry name" value="VOMI"/>
    <property type="match status" value="1"/>
</dbReference>
<name>A0ABN9B0C2_9NEOB</name>
<protein>
    <recommendedName>
        <fullName evidence="3">Vitelline membrane outer layer protein 1 homolog</fullName>
    </recommendedName>
</protein>
<dbReference type="InterPro" id="IPR005515">
    <property type="entry name" value="VOMI"/>
</dbReference>
<dbReference type="PANTHER" id="PTHR18841">
    <property type="entry name" value="VITELLINE MEMBRANE OUTER LAYER PROTEIN I-RELATED"/>
    <property type="match status" value="1"/>
</dbReference>
<dbReference type="Gene3D" id="2.100.10.20">
    <property type="entry name" value="Vitelline membrane outer layer protein I (VOMI)"/>
    <property type="match status" value="1"/>
</dbReference>
<evidence type="ECO:0008006" key="3">
    <source>
        <dbReference type="Google" id="ProtNLM"/>
    </source>
</evidence>
<sequence length="96" mass="10367">RWGSWTGVQWCPSGYLDYFVLQVEEPLGSGDDTAANNVLFHCSDFTVLPGSAGKWGSYGRPSATCQKGICGIVTKVEDPQGRGDDTALNDVKFQCC</sequence>
<dbReference type="SUPFAM" id="SSF51092">
    <property type="entry name" value="Vitelline membrane outer protein-I (VMO-I)"/>
    <property type="match status" value="1"/>
</dbReference>
<dbReference type="PANTHER" id="PTHR18841:SF2">
    <property type="entry name" value="VITELLINE MEMBRANE OUTER LAYER PROTEIN 1 HOMOLOG"/>
    <property type="match status" value="1"/>
</dbReference>